<comment type="caution">
    <text evidence="1">The sequence shown here is derived from an EMBL/GenBank/DDBJ whole genome shotgun (WGS) entry which is preliminary data.</text>
</comment>
<sequence length="330" mass="39547">MTHLDDVKDVPFYVRMKETNAFIRDVPYDDQKKQAFTIGRDFDKLAKFALHNHYCLSFLKCPYKFHLETFLLHFHWFNRYLYFNLQDSIWIIQIFPALEKLQTYQLHFLEQELKEFPHAYQYDLKSADYYQQWALLKKTNFLKCDDFRKIMEIDGAQRARMLAHVQTLLSDRGTMPEPIIPEPKPAKRQREASQYTYLKLSDDLTASQQNEVIRGLYELFTPHFREAKEFEDFRKAFREDGSPVIELLRNELADQQYYWVIFRELKQKGLAVSWEVIDRMVHIYDSAGKKLAGFSRINTSIERQKERKARRAVEPVINLIDSYLAKRKGK</sequence>
<evidence type="ECO:0008006" key="3">
    <source>
        <dbReference type="Google" id="ProtNLM"/>
    </source>
</evidence>
<proteinExistence type="predicted"/>
<dbReference type="RefSeq" id="WP_209147775.1">
    <property type="nucleotide sequence ID" value="NZ_JAGHKP010000004.1"/>
</dbReference>
<gene>
    <name evidence="1" type="ORF">J7I43_20710</name>
</gene>
<keyword evidence="2" id="KW-1185">Reference proteome</keyword>
<name>A0ABS3YJN9_9BACT</name>
<evidence type="ECO:0000313" key="1">
    <source>
        <dbReference type="EMBL" id="MBO9154660.1"/>
    </source>
</evidence>
<organism evidence="1 2">
    <name type="scientific">Chitinophaga chungangae</name>
    <dbReference type="NCBI Taxonomy" id="2821488"/>
    <lineage>
        <taxon>Bacteria</taxon>
        <taxon>Pseudomonadati</taxon>
        <taxon>Bacteroidota</taxon>
        <taxon>Chitinophagia</taxon>
        <taxon>Chitinophagales</taxon>
        <taxon>Chitinophagaceae</taxon>
        <taxon>Chitinophaga</taxon>
    </lineage>
</organism>
<dbReference type="Proteomes" id="UP000679126">
    <property type="component" value="Unassembled WGS sequence"/>
</dbReference>
<protein>
    <recommendedName>
        <fullName evidence="3">RteC protein</fullName>
    </recommendedName>
</protein>
<accession>A0ABS3YJN9</accession>
<reference evidence="2" key="1">
    <citation type="submission" date="2021-03" db="EMBL/GenBank/DDBJ databases">
        <title>Assistant Professor.</title>
        <authorList>
            <person name="Huq M.A."/>
        </authorList>
    </citation>
    <scope>NUCLEOTIDE SEQUENCE [LARGE SCALE GENOMIC DNA]</scope>
    <source>
        <strain evidence="2">MAH-28</strain>
    </source>
</reference>
<dbReference type="EMBL" id="JAGHKP010000004">
    <property type="protein sequence ID" value="MBO9154660.1"/>
    <property type="molecule type" value="Genomic_DNA"/>
</dbReference>
<evidence type="ECO:0000313" key="2">
    <source>
        <dbReference type="Proteomes" id="UP000679126"/>
    </source>
</evidence>